<dbReference type="PATRIC" id="fig|1265738.3.peg.2195"/>
<keyword evidence="2" id="KW-1185">Reference proteome</keyword>
<organism evidence="1 2">
    <name type="scientific">Rhodopirellula maiorica SM1</name>
    <dbReference type="NCBI Taxonomy" id="1265738"/>
    <lineage>
        <taxon>Bacteria</taxon>
        <taxon>Pseudomonadati</taxon>
        <taxon>Planctomycetota</taxon>
        <taxon>Planctomycetia</taxon>
        <taxon>Pirellulales</taxon>
        <taxon>Pirellulaceae</taxon>
        <taxon>Novipirellula</taxon>
    </lineage>
</organism>
<gene>
    <name evidence="1" type="ORF">RMSM_02190</name>
</gene>
<dbReference type="AlphaFoldDB" id="M5RNW2"/>
<dbReference type="Proteomes" id="UP000011991">
    <property type="component" value="Unassembled WGS sequence"/>
</dbReference>
<comment type="caution">
    <text evidence="1">The sequence shown here is derived from an EMBL/GenBank/DDBJ whole genome shotgun (WGS) entry which is preliminary data.</text>
</comment>
<reference evidence="1 2" key="1">
    <citation type="journal article" date="2013" name="Mar. Genomics">
        <title>Expression of sulfatases in Rhodopirellula baltica and the diversity of sulfatases in the genus Rhodopirellula.</title>
        <authorList>
            <person name="Wegner C.E."/>
            <person name="Richter-Heitmann T."/>
            <person name="Klindworth A."/>
            <person name="Klockow C."/>
            <person name="Richter M."/>
            <person name="Achstetter T."/>
            <person name="Glockner F.O."/>
            <person name="Harder J."/>
        </authorList>
    </citation>
    <scope>NUCLEOTIDE SEQUENCE [LARGE SCALE GENOMIC DNA]</scope>
    <source>
        <strain evidence="1 2">SM1</strain>
    </source>
</reference>
<evidence type="ECO:0000313" key="2">
    <source>
        <dbReference type="Proteomes" id="UP000011991"/>
    </source>
</evidence>
<evidence type="ECO:0000313" key="1">
    <source>
        <dbReference type="EMBL" id="EMI20881.1"/>
    </source>
</evidence>
<name>M5RNW2_9BACT</name>
<dbReference type="EMBL" id="ANOG01000309">
    <property type="protein sequence ID" value="EMI20881.1"/>
    <property type="molecule type" value="Genomic_DNA"/>
</dbReference>
<sequence length="46" mass="5091">MRVLLCANMSETTLIRLKADPRLKINRFNIGLEVSGRTSDSAVKGD</sequence>
<accession>M5RNW2</accession>
<protein>
    <submittedName>
        <fullName evidence="1">Uncharacterized protein</fullName>
    </submittedName>
</protein>
<proteinExistence type="predicted"/>